<dbReference type="AlphaFoldDB" id="A0AAV3SUF6"/>
<keyword evidence="1" id="KW-1133">Transmembrane helix</keyword>
<dbReference type="EMBL" id="BAAADQ010000012">
    <property type="protein sequence ID" value="GAA0546052.1"/>
    <property type="molecule type" value="Genomic_DNA"/>
</dbReference>
<sequence>MRTLWGTIMSVARQYQFVSGVLAWTLAGLFVLVATGWLTYELFFVVSLIGVLIVVEFTSPIHVRPPWRKRVRWLILVGIAGFLVVLARRTAAVLPAEVI</sequence>
<evidence type="ECO:0000313" key="2">
    <source>
        <dbReference type="EMBL" id="GAA0546052.1"/>
    </source>
</evidence>
<name>A0AAV3SUF6_9EURY</name>
<feature type="transmembrane region" description="Helical" evidence="1">
    <location>
        <begin position="44"/>
        <end position="61"/>
    </location>
</feature>
<keyword evidence="1" id="KW-0812">Transmembrane</keyword>
<organism evidence="2 3">
    <name type="scientific">Halorubrum ejinorense</name>
    <dbReference type="NCBI Taxonomy" id="425309"/>
    <lineage>
        <taxon>Archaea</taxon>
        <taxon>Methanobacteriati</taxon>
        <taxon>Methanobacteriota</taxon>
        <taxon>Stenosarchaea group</taxon>
        <taxon>Halobacteria</taxon>
        <taxon>Halobacteriales</taxon>
        <taxon>Haloferacaceae</taxon>
        <taxon>Halorubrum</taxon>
    </lineage>
</organism>
<dbReference type="InterPro" id="IPR058357">
    <property type="entry name" value="DUF8044"/>
</dbReference>
<reference evidence="2" key="1">
    <citation type="journal article" date="2014" name="Int. J. Syst. Evol. Microbiol.">
        <title>Complete genome sequence of Corynebacterium casei LMG S-19264T (=DSM 44701T), isolated from a smear-ripened cheese.</title>
        <authorList>
            <consortium name="US DOE Joint Genome Institute (JGI-PGF)"/>
            <person name="Walter F."/>
            <person name="Albersmeier A."/>
            <person name="Kalinowski J."/>
            <person name="Ruckert C."/>
        </authorList>
    </citation>
    <scope>NUCLEOTIDE SEQUENCE</scope>
    <source>
        <strain evidence="2">JCM 14265</strain>
    </source>
</reference>
<reference evidence="2" key="2">
    <citation type="submission" date="2023-12" db="EMBL/GenBank/DDBJ databases">
        <authorList>
            <person name="Sun Q."/>
            <person name="Inoue M."/>
        </authorList>
    </citation>
    <scope>NUCLEOTIDE SEQUENCE</scope>
    <source>
        <strain evidence="2">JCM 14265</strain>
    </source>
</reference>
<feature type="transmembrane region" description="Helical" evidence="1">
    <location>
        <begin position="21"/>
        <end position="38"/>
    </location>
</feature>
<protein>
    <submittedName>
        <fullName evidence="2">Uncharacterized protein</fullName>
    </submittedName>
</protein>
<accession>A0AAV3SUF6</accession>
<proteinExistence type="predicted"/>
<comment type="caution">
    <text evidence="2">The sequence shown here is derived from an EMBL/GenBank/DDBJ whole genome shotgun (WGS) entry which is preliminary data.</text>
</comment>
<dbReference type="Proteomes" id="UP001501425">
    <property type="component" value="Unassembled WGS sequence"/>
</dbReference>
<evidence type="ECO:0000256" key="1">
    <source>
        <dbReference type="SAM" id="Phobius"/>
    </source>
</evidence>
<feature type="transmembrane region" description="Helical" evidence="1">
    <location>
        <begin position="73"/>
        <end position="91"/>
    </location>
</feature>
<keyword evidence="1" id="KW-0472">Membrane</keyword>
<evidence type="ECO:0000313" key="3">
    <source>
        <dbReference type="Proteomes" id="UP001501425"/>
    </source>
</evidence>
<gene>
    <name evidence="2" type="ORF">GCM10008994_21210</name>
</gene>
<dbReference type="Pfam" id="PF26161">
    <property type="entry name" value="DUF8044"/>
    <property type="match status" value="1"/>
</dbReference>